<dbReference type="Proteomes" id="UP000076574">
    <property type="component" value="Unassembled WGS sequence"/>
</dbReference>
<feature type="transmembrane region" description="Helical" evidence="6">
    <location>
        <begin position="248"/>
        <end position="270"/>
    </location>
</feature>
<comment type="subcellular location">
    <subcellularLocation>
        <location evidence="1">Cell membrane</location>
        <topology evidence="1">Multi-pass membrane protein</topology>
    </subcellularLocation>
</comment>
<name>A0A163XAU0_9BRAD</name>
<evidence type="ECO:0008006" key="9">
    <source>
        <dbReference type="Google" id="ProtNLM"/>
    </source>
</evidence>
<dbReference type="InterPro" id="IPR022791">
    <property type="entry name" value="L-PG_synthase/AglD"/>
</dbReference>
<feature type="transmembrane region" description="Helical" evidence="6">
    <location>
        <begin position="154"/>
        <end position="173"/>
    </location>
</feature>
<keyword evidence="3 6" id="KW-0812">Transmembrane</keyword>
<feature type="transmembrane region" description="Helical" evidence="6">
    <location>
        <begin position="79"/>
        <end position="103"/>
    </location>
</feature>
<evidence type="ECO:0000313" key="7">
    <source>
        <dbReference type="EMBL" id="KZD20660.1"/>
    </source>
</evidence>
<evidence type="ECO:0000313" key="8">
    <source>
        <dbReference type="Proteomes" id="UP000076574"/>
    </source>
</evidence>
<accession>A0A163XAU0</accession>
<dbReference type="Pfam" id="PF03706">
    <property type="entry name" value="LPG_synthase_TM"/>
    <property type="match status" value="1"/>
</dbReference>
<dbReference type="RefSeq" id="WP_068738283.1">
    <property type="nucleotide sequence ID" value="NZ_LVYV01000055.1"/>
</dbReference>
<evidence type="ECO:0000256" key="2">
    <source>
        <dbReference type="ARBA" id="ARBA00022475"/>
    </source>
</evidence>
<sequence length="323" mass="34962">MKTVVLAIVKLGLTLGLFALVLRSIDIVDVILHIKRLPALTVLVVALLFVGQLIVSGIRLSAITGIIAHPVPLAMTVRINWIGAFFSQALVTFVSGDVVRAMILTRRCAIPMRNSARGVALDRLIGLLSSLLIVSLTAPWAIQLTGDETMRHSIVVMAIVGIALIAAFAFVGYLARHPALVQVARAKIKKYRVVYAILDTLSVIRHLITGWRHMPKILLTSLTLQLINVAIIFYLINGMGAEVSMWQCLLIVPTVMLISLLPFSIAGWGLRESAMATGFSLIHVPAAAALAASVMFGIFTLLLALPGGVMWWWSGSKIPLPEQ</sequence>
<organism evidence="7 8">
    <name type="scientific">Tardiphaga robiniae</name>
    <dbReference type="NCBI Taxonomy" id="943830"/>
    <lineage>
        <taxon>Bacteria</taxon>
        <taxon>Pseudomonadati</taxon>
        <taxon>Pseudomonadota</taxon>
        <taxon>Alphaproteobacteria</taxon>
        <taxon>Hyphomicrobiales</taxon>
        <taxon>Nitrobacteraceae</taxon>
        <taxon>Tardiphaga</taxon>
    </lineage>
</organism>
<protein>
    <recommendedName>
        <fullName evidence="9">Flippase-like domain-containing protein</fullName>
    </recommendedName>
</protein>
<feature type="transmembrane region" description="Helical" evidence="6">
    <location>
        <begin position="6"/>
        <end position="25"/>
    </location>
</feature>
<feature type="transmembrane region" description="Helical" evidence="6">
    <location>
        <begin position="217"/>
        <end position="236"/>
    </location>
</feature>
<reference evidence="7 8" key="1">
    <citation type="submission" date="2016-03" db="EMBL/GenBank/DDBJ databases">
        <title>Microsymbionts genomes from the relict species Vavilovia formosa (Stev.) Fed.</title>
        <authorList>
            <person name="Kopat V."/>
            <person name="Chirak E."/>
            <person name="Kimeklis A."/>
            <person name="Andronov E."/>
        </authorList>
    </citation>
    <scope>NUCLEOTIDE SEQUENCE [LARGE SCALE GENOMIC DNA]</scope>
    <source>
        <strain evidence="7 8">Vaf07</strain>
    </source>
</reference>
<feature type="transmembrane region" description="Helical" evidence="6">
    <location>
        <begin position="37"/>
        <end position="67"/>
    </location>
</feature>
<dbReference type="OrthoDB" id="9788795at2"/>
<keyword evidence="5 6" id="KW-0472">Membrane</keyword>
<comment type="caution">
    <text evidence="7">The sequence shown here is derived from an EMBL/GenBank/DDBJ whole genome shotgun (WGS) entry which is preliminary data.</text>
</comment>
<keyword evidence="2" id="KW-1003">Cell membrane</keyword>
<dbReference type="AlphaFoldDB" id="A0A163XAU0"/>
<dbReference type="EMBL" id="LVYV01000055">
    <property type="protein sequence ID" value="KZD20660.1"/>
    <property type="molecule type" value="Genomic_DNA"/>
</dbReference>
<gene>
    <name evidence="7" type="ORF">A4A58_18175</name>
</gene>
<evidence type="ECO:0000256" key="5">
    <source>
        <dbReference type="ARBA" id="ARBA00023136"/>
    </source>
</evidence>
<dbReference type="PANTHER" id="PTHR40277:SF1">
    <property type="entry name" value="BLL5419 PROTEIN"/>
    <property type="match status" value="1"/>
</dbReference>
<keyword evidence="4 6" id="KW-1133">Transmembrane helix</keyword>
<dbReference type="GO" id="GO:0005886">
    <property type="term" value="C:plasma membrane"/>
    <property type="evidence" value="ECO:0007669"/>
    <property type="project" value="UniProtKB-SubCell"/>
</dbReference>
<feature type="transmembrane region" description="Helical" evidence="6">
    <location>
        <begin position="290"/>
        <end position="313"/>
    </location>
</feature>
<dbReference type="PANTHER" id="PTHR40277">
    <property type="entry name" value="BLL5419 PROTEIN"/>
    <property type="match status" value="1"/>
</dbReference>
<evidence type="ECO:0000256" key="3">
    <source>
        <dbReference type="ARBA" id="ARBA00022692"/>
    </source>
</evidence>
<feature type="transmembrane region" description="Helical" evidence="6">
    <location>
        <begin position="124"/>
        <end position="142"/>
    </location>
</feature>
<proteinExistence type="predicted"/>
<evidence type="ECO:0000256" key="1">
    <source>
        <dbReference type="ARBA" id="ARBA00004651"/>
    </source>
</evidence>
<keyword evidence="8" id="KW-1185">Reference proteome</keyword>
<evidence type="ECO:0000256" key="4">
    <source>
        <dbReference type="ARBA" id="ARBA00022989"/>
    </source>
</evidence>
<evidence type="ECO:0000256" key="6">
    <source>
        <dbReference type="SAM" id="Phobius"/>
    </source>
</evidence>